<keyword evidence="5" id="KW-0833">Ubl conjugation pathway</keyword>
<keyword evidence="9" id="KW-0804">Transcription</keyword>
<dbReference type="SUPFAM" id="SSF50729">
    <property type="entry name" value="PH domain-like"/>
    <property type="match status" value="1"/>
</dbReference>
<evidence type="ECO:0000256" key="5">
    <source>
        <dbReference type="ARBA" id="ARBA00022786"/>
    </source>
</evidence>
<evidence type="ECO:0000256" key="3">
    <source>
        <dbReference type="ARBA" id="ARBA00012759"/>
    </source>
</evidence>
<comment type="caution">
    <text evidence="14">The sequence shown here is derived from an EMBL/GenBank/DDBJ whole genome shotgun (WGS) entry which is preliminary data.</text>
</comment>
<feature type="active site" evidence="11">
    <location>
        <position position="21"/>
    </location>
</feature>
<keyword evidence="4" id="KW-0645">Protease</keyword>
<reference evidence="14 15" key="1">
    <citation type="journal article" date="2024" name="Science">
        <title>Giant polyketide synthase enzymes in the biosynthesis of giant marine polyether toxins.</title>
        <authorList>
            <person name="Fallon T.R."/>
            <person name="Shende V.V."/>
            <person name="Wierzbicki I.H."/>
            <person name="Pendleton A.L."/>
            <person name="Watervoot N.F."/>
            <person name="Auber R.P."/>
            <person name="Gonzalez D.J."/>
            <person name="Wisecaver J.H."/>
            <person name="Moore B.S."/>
        </authorList>
    </citation>
    <scope>NUCLEOTIDE SEQUENCE [LARGE SCALE GENOMIC DNA]</scope>
    <source>
        <strain evidence="14 15">12B1</strain>
    </source>
</reference>
<comment type="catalytic activity">
    <reaction evidence="1">
        <text>Thiol-dependent hydrolysis of ester, thioester, amide, peptide and isopeptide bonds formed by the C-terminal Gly of ubiquitin (a 76-residue protein attached to proteins as an intracellular targeting signal).</text>
        <dbReference type="EC" id="3.4.19.12"/>
    </reaction>
</comment>
<dbReference type="InterPro" id="IPR033865">
    <property type="entry name" value="Ataxin-3"/>
</dbReference>
<dbReference type="EMBL" id="JBGBPQ010000018">
    <property type="protein sequence ID" value="KAL1507476.1"/>
    <property type="molecule type" value="Genomic_DNA"/>
</dbReference>
<dbReference type="Proteomes" id="UP001515480">
    <property type="component" value="Unassembled WGS sequence"/>
</dbReference>
<feature type="compositionally biased region" description="Pro residues" evidence="12">
    <location>
        <begin position="304"/>
        <end position="315"/>
    </location>
</feature>
<keyword evidence="8" id="KW-0805">Transcription regulation</keyword>
<evidence type="ECO:0000256" key="1">
    <source>
        <dbReference type="ARBA" id="ARBA00000707"/>
    </source>
</evidence>
<feature type="active site" evidence="11">
    <location>
        <position position="135"/>
    </location>
</feature>
<evidence type="ECO:0000256" key="9">
    <source>
        <dbReference type="ARBA" id="ARBA00023163"/>
    </source>
</evidence>
<feature type="region of interest" description="Disordered" evidence="12">
    <location>
        <begin position="505"/>
        <end position="559"/>
    </location>
</feature>
<dbReference type="PRINTS" id="PR01233">
    <property type="entry name" value="JOSEPHIN"/>
</dbReference>
<dbReference type="PROSITE" id="PS50957">
    <property type="entry name" value="JOSEPHIN"/>
    <property type="match status" value="1"/>
</dbReference>
<keyword evidence="7" id="KW-0788">Thiol protease</keyword>
<evidence type="ECO:0000256" key="8">
    <source>
        <dbReference type="ARBA" id="ARBA00023015"/>
    </source>
</evidence>
<feature type="region of interest" description="Disordered" evidence="12">
    <location>
        <begin position="298"/>
        <end position="317"/>
    </location>
</feature>
<sequence>MSTDRSSAYFLYHEKQLSAMCGVHALNNLLQGPHFGVGDLAEWAYQLDSRERALLAPSAAPPPSPRVDPLTGNFNLDVLSAALRGLDVELTHADHAAVAERVARGAEEEEEAFLCHVRSHWLALRKLCGVWWNLDSRLPRPLAVPHEALREALGALRARGESVFVVRRGGEPSLAPPVRRGESFSAGREDVWHPIDYLLSRPAEDFPSPLDYILAAELTPPPLEEADTPPPLHSCESRAPAAASPLRYTRLRVVVPAGASGGMEIAVASPYGGQLRVTVPPNLKPGDTFEMQAPLLPREDIASPTPPPRTEPPRPNTLCRGYLRKRPVSSAVGRAHDRFLTLKPDRICWYEDHHRLEALGELRLSRDTSVKMSEDGLGLAVATAAGTLHLLTASSTHAEHPRNPFLAEWAQAIRQAVRQLGLPPETDDSDLRLAMALSRDEAVTDEVRLAMALSLQETRGSAAKGGSAPPSYAEALALPSTAAAPPSFAQAVALHSSAAGAPPSFAQAVALPSHPSEPPPPPFEDAIGMPVDDFDPFPASSGFDPFPARQSYDPFPSRY</sequence>
<evidence type="ECO:0000313" key="15">
    <source>
        <dbReference type="Proteomes" id="UP001515480"/>
    </source>
</evidence>
<feature type="domain" description="Josephin" evidence="13">
    <location>
        <begin position="8"/>
        <end position="181"/>
    </location>
</feature>
<dbReference type="Gene3D" id="3.90.70.40">
    <property type="match status" value="1"/>
</dbReference>
<dbReference type="AlphaFoldDB" id="A0AB34ITU0"/>
<dbReference type="SMART" id="SM00233">
    <property type="entry name" value="PH"/>
    <property type="match status" value="1"/>
</dbReference>
<dbReference type="Gene3D" id="2.30.29.30">
    <property type="entry name" value="Pleckstrin-homology domain (PH domain)/Phosphotyrosine-binding domain (PTB)"/>
    <property type="match status" value="1"/>
</dbReference>
<organism evidence="14 15">
    <name type="scientific">Prymnesium parvum</name>
    <name type="common">Toxic golden alga</name>
    <dbReference type="NCBI Taxonomy" id="97485"/>
    <lineage>
        <taxon>Eukaryota</taxon>
        <taxon>Haptista</taxon>
        <taxon>Haptophyta</taxon>
        <taxon>Prymnesiophyceae</taxon>
        <taxon>Prymnesiales</taxon>
        <taxon>Prymnesiaceae</taxon>
        <taxon>Prymnesium</taxon>
    </lineage>
</organism>
<feature type="active site" evidence="11">
    <location>
        <position position="120"/>
    </location>
</feature>
<protein>
    <recommendedName>
        <fullName evidence="3">ubiquitinyl hydrolase 1</fullName>
        <ecNumber evidence="3">3.4.19.12</ecNumber>
    </recommendedName>
</protein>
<dbReference type="EC" id="3.4.19.12" evidence="3"/>
<evidence type="ECO:0000256" key="7">
    <source>
        <dbReference type="ARBA" id="ARBA00022807"/>
    </source>
</evidence>
<dbReference type="InterPro" id="IPR001849">
    <property type="entry name" value="PH_domain"/>
</dbReference>
<evidence type="ECO:0000256" key="11">
    <source>
        <dbReference type="PROSITE-ProRule" id="PRU00331"/>
    </source>
</evidence>
<evidence type="ECO:0000259" key="13">
    <source>
        <dbReference type="PROSITE" id="PS50957"/>
    </source>
</evidence>
<keyword evidence="15" id="KW-1185">Reference proteome</keyword>
<dbReference type="Gene3D" id="1.10.287.10">
    <property type="entry name" value="S15/NS1, RNA-binding"/>
    <property type="match status" value="1"/>
</dbReference>
<dbReference type="GO" id="GO:0004843">
    <property type="term" value="F:cysteine-type deubiquitinase activity"/>
    <property type="evidence" value="ECO:0007669"/>
    <property type="project" value="UniProtKB-EC"/>
</dbReference>
<evidence type="ECO:0000256" key="12">
    <source>
        <dbReference type="SAM" id="MobiDB-lite"/>
    </source>
</evidence>
<evidence type="ECO:0000313" key="14">
    <source>
        <dbReference type="EMBL" id="KAL1507476.1"/>
    </source>
</evidence>
<dbReference type="SMART" id="SM01246">
    <property type="entry name" value="Josephin"/>
    <property type="match status" value="1"/>
</dbReference>
<dbReference type="InterPro" id="IPR006155">
    <property type="entry name" value="Josephin"/>
</dbReference>
<accession>A0AB34ITU0</accession>
<dbReference type="GO" id="GO:0005634">
    <property type="term" value="C:nucleus"/>
    <property type="evidence" value="ECO:0007669"/>
    <property type="project" value="UniProtKB-SubCell"/>
</dbReference>
<dbReference type="InterPro" id="IPR011993">
    <property type="entry name" value="PH-like_dom_sf"/>
</dbReference>
<evidence type="ECO:0000256" key="10">
    <source>
        <dbReference type="ARBA" id="ARBA00023242"/>
    </source>
</evidence>
<dbReference type="GO" id="GO:0006508">
    <property type="term" value="P:proteolysis"/>
    <property type="evidence" value="ECO:0007669"/>
    <property type="project" value="UniProtKB-KW"/>
</dbReference>
<proteinExistence type="predicted"/>
<evidence type="ECO:0000256" key="2">
    <source>
        <dbReference type="ARBA" id="ARBA00004123"/>
    </source>
</evidence>
<keyword evidence="10" id="KW-0539">Nucleus</keyword>
<dbReference type="Pfam" id="PF02099">
    <property type="entry name" value="Josephin"/>
    <property type="match status" value="1"/>
</dbReference>
<keyword evidence="6 11" id="KW-0378">Hydrolase</keyword>
<evidence type="ECO:0000256" key="4">
    <source>
        <dbReference type="ARBA" id="ARBA00022670"/>
    </source>
</evidence>
<dbReference type="PANTHER" id="PTHR14159">
    <property type="entry name" value="ATAXIN-3-RELATED"/>
    <property type="match status" value="1"/>
</dbReference>
<dbReference type="GO" id="GO:0016579">
    <property type="term" value="P:protein deubiquitination"/>
    <property type="evidence" value="ECO:0007669"/>
    <property type="project" value="InterPro"/>
</dbReference>
<dbReference type="PANTHER" id="PTHR14159:SF0">
    <property type="entry name" value="ATAXIN-3-RELATED"/>
    <property type="match status" value="1"/>
</dbReference>
<evidence type="ECO:0000256" key="6">
    <source>
        <dbReference type="ARBA" id="ARBA00022801"/>
    </source>
</evidence>
<gene>
    <name evidence="14" type="ORF">AB1Y20_008312</name>
</gene>
<name>A0AB34ITU0_PRYPA</name>
<comment type="subcellular location">
    <subcellularLocation>
        <location evidence="2">Nucleus</location>
    </subcellularLocation>
</comment>